<sequence>MERKSFDDVSNDFKSLEMLTWELDTNVVDYTYFFQDFVFMLITLKEYLKKLKLEKRNAEWISEATKYFEQFLELYDHRRKFETCSEKSLSPLCRSLQTFSETYKRFAVLSIGPFEYLRYLRDYVQDLDQVHLARKLAEPDEHLVEMMMDTLKTQMEKMKSFEERCSSNQKTNMWSFASIDIGDLEWLVEDLFYYVRVPPDHKPTDPKLIFRYTVFLQDFVMELLHWGIAHSENEDAAKKHDLAEYRDELRRLAETSRRYEESGEFLSKCDDLLNQLKEMQKNRAPPVDEWNLYLLYLDFLKNYAEKLVRVHRFLKNGDAQNKVIETLLGEIVEKMHRFELNCVSKDLGREEIAESLNELDILKNLLNVELEIPEEKNNRCIEMNV</sequence>
<name>A0A4Y2LZG9_ARAVE</name>
<dbReference type="EMBL" id="BGPR01006520">
    <property type="protein sequence ID" value="GBN19734.1"/>
    <property type="molecule type" value="Genomic_DNA"/>
</dbReference>
<dbReference type="AlphaFoldDB" id="A0A4Y2LZG9"/>
<comment type="caution">
    <text evidence="1">The sequence shown here is derived from an EMBL/GenBank/DDBJ whole genome shotgun (WGS) entry which is preliminary data.</text>
</comment>
<protein>
    <submittedName>
        <fullName evidence="1">Uncharacterized protein</fullName>
    </submittedName>
</protein>
<evidence type="ECO:0000313" key="1">
    <source>
        <dbReference type="EMBL" id="GBN19734.1"/>
    </source>
</evidence>
<dbReference type="Proteomes" id="UP000499080">
    <property type="component" value="Unassembled WGS sequence"/>
</dbReference>
<evidence type="ECO:0000313" key="2">
    <source>
        <dbReference type="Proteomes" id="UP000499080"/>
    </source>
</evidence>
<accession>A0A4Y2LZG9</accession>
<proteinExistence type="predicted"/>
<keyword evidence="2" id="KW-1185">Reference proteome</keyword>
<reference evidence="1 2" key="1">
    <citation type="journal article" date="2019" name="Sci. Rep.">
        <title>Orb-weaving spider Araneus ventricosus genome elucidates the spidroin gene catalogue.</title>
        <authorList>
            <person name="Kono N."/>
            <person name="Nakamura H."/>
            <person name="Ohtoshi R."/>
            <person name="Moran D.A.P."/>
            <person name="Shinohara A."/>
            <person name="Yoshida Y."/>
            <person name="Fujiwara M."/>
            <person name="Mori M."/>
            <person name="Tomita M."/>
            <person name="Arakawa K."/>
        </authorList>
    </citation>
    <scope>NUCLEOTIDE SEQUENCE [LARGE SCALE GENOMIC DNA]</scope>
</reference>
<gene>
    <name evidence="1" type="ORF">AVEN_261808_1</name>
</gene>
<organism evidence="1 2">
    <name type="scientific">Araneus ventricosus</name>
    <name type="common">Orbweaver spider</name>
    <name type="synonym">Epeira ventricosa</name>
    <dbReference type="NCBI Taxonomy" id="182803"/>
    <lineage>
        <taxon>Eukaryota</taxon>
        <taxon>Metazoa</taxon>
        <taxon>Ecdysozoa</taxon>
        <taxon>Arthropoda</taxon>
        <taxon>Chelicerata</taxon>
        <taxon>Arachnida</taxon>
        <taxon>Araneae</taxon>
        <taxon>Araneomorphae</taxon>
        <taxon>Entelegynae</taxon>
        <taxon>Araneoidea</taxon>
        <taxon>Araneidae</taxon>
        <taxon>Araneus</taxon>
    </lineage>
</organism>